<name>J3N997_ORYBR</name>
<proteinExistence type="predicted"/>
<organism evidence="1">
    <name type="scientific">Oryza brachyantha</name>
    <name type="common">malo sina</name>
    <dbReference type="NCBI Taxonomy" id="4533"/>
    <lineage>
        <taxon>Eukaryota</taxon>
        <taxon>Viridiplantae</taxon>
        <taxon>Streptophyta</taxon>
        <taxon>Embryophyta</taxon>
        <taxon>Tracheophyta</taxon>
        <taxon>Spermatophyta</taxon>
        <taxon>Magnoliopsida</taxon>
        <taxon>Liliopsida</taxon>
        <taxon>Poales</taxon>
        <taxon>Poaceae</taxon>
        <taxon>BOP clade</taxon>
        <taxon>Oryzoideae</taxon>
        <taxon>Oryzeae</taxon>
        <taxon>Oryzinae</taxon>
        <taxon>Oryza</taxon>
    </lineage>
</organism>
<accession>J3N997</accession>
<dbReference type="AlphaFoldDB" id="J3N997"/>
<evidence type="ECO:0000313" key="1">
    <source>
        <dbReference type="EnsemblPlants" id="OB11G23830.1"/>
    </source>
</evidence>
<evidence type="ECO:0000313" key="2">
    <source>
        <dbReference type="Proteomes" id="UP000006038"/>
    </source>
</evidence>
<sequence>MGAEDEEERRMHQGCMAGFLHLFDRPQILSGKRLPHQPRRLLSSSSVAGTGRWWWYGTARRHPPWKISMEDLAQLSSSQFKLCTFPSPGFQGGERSEMSPSRSGYCDKIAEI</sequence>
<protein>
    <submittedName>
        <fullName evidence="1">Uncharacterized protein</fullName>
    </submittedName>
</protein>
<keyword evidence="2" id="KW-1185">Reference proteome</keyword>
<reference evidence="1" key="2">
    <citation type="submission" date="2013-04" db="UniProtKB">
        <authorList>
            <consortium name="EnsemblPlants"/>
        </authorList>
    </citation>
    <scope>IDENTIFICATION</scope>
</reference>
<reference evidence="1" key="1">
    <citation type="journal article" date="2013" name="Nat. Commun.">
        <title>Whole-genome sequencing of Oryza brachyantha reveals mechanisms underlying Oryza genome evolution.</title>
        <authorList>
            <person name="Chen J."/>
            <person name="Huang Q."/>
            <person name="Gao D."/>
            <person name="Wang J."/>
            <person name="Lang Y."/>
            <person name="Liu T."/>
            <person name="Li B."/>
            <person name="Bai Z."/>
            <person name="Luis Goicoechea J."/>
            <person name="Liang C."/>
            <person name="Chen C."/>
            <person name="Zhang W."/>
            <person name="Sun S."/>
            <person name="Liao Y."/>
            <person name="Zhang X."/>
            <person name="Yang L."/>
            <person name="Song C."/>
            <person name="Wang M."/>
            <person name="Shi J."/>
            <person name="Liu G."/>
            <person name="Liu J."/>
            <person name="Zhou H."/>
            <person name="Zhou W."/>
            <person name="Yu Q."/>
            <person name="An N."/>
            <person name="Chen Y."/>
            <person name="Cai Q."/>
            <person name="Wang B."/>
            <person name="Liu B."/>
            <person name="Min J."/>
            <person name="Huang Y."/>
            <person name="Wu H."/>
            <person name="Li Z."/>
            <person name="Zhang Y."/>
            <person name="Yin Y."/>
            <person name="Song W."/>
            <person name="Jiang J."/>
            <person name="Jackson S.A."/>
            <person name="Wing R.A."/>
            <person name="Wang J."/>
            <person name="Chen M."/>
        </authorList>
    </citation>
    <scope>NUCLEOTIDE SEQUENCE [LARGE SCALE GENOMIC DNA]</scope>
    <source>
        <strain evidence="1">cv. IRGC 101232</strain>
    </source>
</reference>
<dbReference type="HOGENOM" id="CLU_2149719_0_0_1"/>
<dbReference type="EnsemblPlants" id="OB11G23830.1">
    <property type="protein sequence ID" value="OB11G23830.1"/>
    <property type="gene ID" value="OB11G23830"/>
</dbReference>
<dbReference type="Proteomes" id="UP000006038">
    <property type="component" value="Chromosome 11"/>
</dbReference>
<dbReference type="Gramene" id="OB11G23830.1">
    <property type="protein sequence ID" value="OB11G23830.1"/>
    <property type="gene ID" value="OB11G23830"/>
</dbReference>